<organism evidence="3 4">
    <name type="scientific">Streptomyces palmae</name>
    <dbReference type="NCBI Taxonomy" id="1701085"/>
    <lineage>
        <taxon>Bacteria</taxon>
        <taxon>Bacillati</taxon>
        <taxon>Actinomycetota</taxon>
        <taxon>Actinomycetes</taxon>
        <taxon>Kitasatosporales</taxon>
        <taxon>Streptomycetaceae</taxon>
        <taxon>Streptomyces</taxon>
    </lineage>
</organism>
<reference evidence="3 4" key="1">
    <citation type="submission" date="2019-03" db="EMBL/GenBank/DDBJ databases">
        <authorList>
            <person name="Gonzalez-Pimentel J.L."/>
        </authorList>
    </citation>
    <scope>NUCLEOTIDE SEQUENCE [LARGE SCALE GENOMIC DNA]</scope>
    <source>
        <strain evidence="3 4">JCM 31289</strain>
    </source>
</reference>
<keyword evidence="4" id="KW-1185">Reference proteome</keyword>
<dbReference type="CDD" id="cd06974">
    <property type="entry name" value="TerD_like"/>
    <property type="match status" value="1"/>
</dbReference>
<dbReference type="Proteomes" id="UP000297948">
    <property type="component" value="Unassembled WGS sequence"/>
</dbReference>
<name>A0A4Z0H2B0_9ACTN</name>
<dbReference type="InterPro" id="IPR051324">
    <property type="entry name" value="Stress/Tellurium_Resist"/>
</dbReference>
<evidence type="ECO:0000256" key="1">
    <source>
        <dbReference type="ARBA" id="ARBA00008775"/>
    </source>
</evidence>
<proteinExistence type="inferred from homology"/>
<accession>A0A4Z0H2B0</accession>
<dbReference type="PANTHER" id="PTHR32097">
    <property type="entry name" value="CAMP-BINDING PROTEIN 1-RELATED"/>
    <property type="match status" value="1"/>
</dbReference>
<comment type="similarity">
    <text evidence="1">Belongs to the CAPAB/TerDEXZ family.</text>
</comment>
<evidence type="ECO:0000259" key="2">
    <source>
        <dbReference type="Pfam" id="PF02342"/>
    </source>
</evidence>
<feature type="domain" description="TerD" evidence="2">
    <location>
        <begin position="30"/>
        <end position="154"/>
    </location>
</feature>
<evidence type="ECO:0000313" key="4">
    <source>
        <dbReference type="Proteomes" id="UP000297948"/>
    </source>
</evidence>
<comment type="caution">
    <text evidence="3">The sequence shown here is derived from an EMBL/GenBank/DDBJ whole genome shotgun (WGS) entry which is preliminary data.</text>
</comment>
<dbReference type="EMBL" id="SRID01000204">
    <property type="protein sequence ID" value="TGB03011.1"/>
    <property type="molecule type" value="Genomic_DNA"/>
</dbReference>
<dbReference type="Pfam" id="PF02342">
    <property type="entry name" value="TerD"/>
    <property type="match status" value="1"/>
</dbReference>
<dbReference type="PANTHER" id="PTHR32097:SF4">
    <property type="entry name" value="GENERAL STRESS PROTEIN 16U"/>
    <property type="match status" value="1"/>
</dbReference>
<protein>
    <submittedName>
        <fullName evidence="3">Tellurium resistance protein</fullName>
    </submittedName>
</protein>
<dbReference type="OrthoDB" id="4290369at2"/>
<gene>
    <name evidence="3" type="ORF">E4099_20270</name>
</gene>
<sequence length="403" mass="43018">MMCGMEHIAEVTGHWMPTVALRVDVAGGETAALLLASSGRVRGDADLVFHRQPEHPSRAVRLGPSGLEIDLAGVESEVGRIVVACSSGHGAFEAVPALGAFAPDGAAVLSYTMAEPVEVPAVALGEFFREAGGWKFQALGQGYGAGFAGLVEEYGIEVADAAPVRGGSLPVPLTGVVKVPGQEPPPEGAYVPGLYPPTERPYQLVEGWDFGPVFEPFTAAGHGHDVITVDASVPPGPVLVELAHEGEGYVSLYPLDRHNKDEEFLFASPLPDFRGSRVTQAPMGRPLRFRITATNRWQLRVKPVAAARRLQGTLYGYGPEALLHTGPGVDLRVDFRGDRNVDGGYVSLHTFEVEGHDSLPTDNRFLLSDSGSLRRTVPIPDGPVVVRYYAAGTWRLTAKELDS</sequence>
<dbReference type="InterPro" id="IPR003325">
    <property type="entry name" value="TerD"/>
</dbReference>
<dbReference type="Gene3D" id="2.60.60.30">
    <property type="entry name" value="sav2460 like domains"/>
    <property type="match status" value="1"/>
</dbReference>
<dbReference type="AlphaFoldDB" id="A0A4Z0H2B0"/>
<evidence type="ECO:0000313" key="3">
    <source>
        <dbReference type="EMBL" id="TGB03011.1"/>
    </source>
</evidence>